<feature type="domain" description="Endoribonuclease YicC-like C-terminal" evidence="7">
    <location>
        <begin position="174"/>
        <end position="294"/>
    </location>
</feature>
<evidence type="ECO:0000256" key="3">
    <source>
        <dbReference type="ARBA" id="ARBA00022759"/>
    </source>
</evidence>
<dbReference type="InterPro" id="IPR013527">
    <property type="entry name" value="YicC-like_N"/>
</dbReference>
<dbReference type="NCBIfam" id="TIGR00255">
    <property type="entry name" value="YicC/YloC family endoribonuclease"/>
    <property type="match status" value="1"/>
</dbReference>
<reference evidence="8 9" key="1">
    <citation type="submission" date="2014-09" db="EMBL/GenBank/DDBJ databases">
        <title>Genome sequencing and annotation of Bacillus Okhensis strain Kh10-101T.</title>
        <authorList>
            <person name="Prakash J.S."/>
        </authorList>
    </citation>
    <scope>NUCLEOTIDE SEQUENCE [LARGE SCALE GENOMIC DNA]</scope>
    <source>
        <strain evidence="9">Kh10-101T</strain>
    </source>
</reference>
<evidence type="ECO:0000256" key="2">
    <source>
        <dbReference type="ARBA" id="ARBA00022722"/>
    </source>
</evidence>
<keyword evidence="2" id="KW-0540">Nuclease</keyword>
<dbReference type="eggNOG" id="COG1561">
    <property type="taxonomic scope" value="Bacteria"/>
</dbReference>
<dbReference type="PANTHER" id="PTHR30636">
    <property type="entry name" value="UPF0701 PROTEIN YICC"/>
    <property type="match status" value="1"/>
</dbReference>
<comment type="caution">
    <text evidence="8">The sequence shown here is derived from an EMBL/GenBank/DDBJ whole genome shotgun (WGS) entry which is preliminary data.</text>
</comment>
<protein>
    <recommendedName>
        <fullName evidence="10">Stress-induced protein</fullName>
    </recommendedName>
</protein>
<proteinExistence type="inferred from homology"/>
<evidence type="ECO:0000259" key="6">
    <source>
        <dbReference type="Pfam" id="PF03755"/>
    </source>
</evidence>
<sequence length="294" mass="34025">MMRSMTGYGSSIVKCGNGEVTIEVKAVNHRFLELQVKLPHALLFVENAIRKQVRDIVQRGKMDVSLYLEEATTTKRVLTLDEQLLDQYKQAADVIKEKLGNDSPLDINAILLDGHITQVEEVSSVNWTDEEESIQQGIKEALSSFDSMRETEGQYLQKDMRIWLQKILECCNDIEKVAPKLIDRYREKIEGRMRTYTKGQLDMDESRILTEIAILTEKMDIGEELVRMRAHVSQYEHYLKQDEAIGRRLDFLLQEMNREVNTIGSKAADSFIRQHVVEMKGFLEKLKEQVQNVE</sequence>
<evidence type="ECO:0008006" key="10">
    <source>
        <dbReference type="Google" id="ProtNLM"/>
    </source>
</evidence>
<keyword evidence="3" id="KW-0255">Endonuclease</keyword>
<dbReference type="PANTHER" id="PTHR30636:SF3">
    <property type="entry name" value="UPF0701 PROTEIN YICC"/>
    <property type="match status" value="1"/>
</dbReference>
<dbReference type="GO" id="GO:0004521">
    <property type="term" value="F:RNA endonuclease activity"/>
    <property type="evidence" value="ECO:0007669"/>
    <property type="project" value="InterPro"/>
</dbReference>
<dbReference type="InterPro" id="IPR005229">
    <property type="entry name" value="YicC/YloC-like"/>
</dbReference>
<evidence type="ECO:0000256" key="4">
    <source>
        <dbReference type="ARBA" id="ARBA00022801"/>
    </source>
</evidence>
<gene>
    <name evidence="8" type="ORF">LQ50_13435</name>
</gene>
<evidence type="ECO:0000256" key="1">
    <source>
        <dbReference type="ARBA" id="ARBA00001968"/>
    </source>
</evidence>
<dbReference type="STRING" id="333138.LQ50_13435"/>
<evidence type="ECO:0000256" key="5">
    <source>
        <dbReference type="ARBA" id="ARBA00035648"/>
    </source>
</evidence>
<keyword evidence="4" id="KW-0378">Hydrolase</keyword>
<dbReference type="GO" id="GO:0016787">
    <property type="term" value="F:hydrolase activity"/>
    <property type="evidence" value="ECO:0007669"/>
    <property type="project" value="UniProtKB-KW"/>
</dbReference>
<comment type="similarity">
    <text evidence="5">Belongs to the YicC/YloC family.</text>
</comment>
<dbReference type="InterPro" id="IPR013551">
    <property type="entry name" value="YicC-like_C"/>
</dbReference>
<dbReference type="AlphaFoldDB" id="A0A0B0IJM4"/>
<keyword evidence="9" id="KW-1185">Reference proteome</keyword>
<evidence type="ECO:0000313" key="8">
    <source>
        <dbReference type="EMBL" id="KHF39836.1"/>
    </source>
</evidence>
<dbReference type="Pfam" id="PF08340">
    <property type="entry name" value="YicC-like_C"/>
    <property type="match status" value="1"/>
</dbReference>
<dbReference type="Proteomes" id="UP000030832">
    <property type="component" value="Unassembled WGS sequence"/>
</dbReference>
<comment type="cofactor">
    <cofactor evidence="1">
        <name>a divalent metal cation</name>
        <dbReference type="ChEBI" id="CHEBI:60240"/>
    </cofactor>
</comment>
<accession>A0A0B0IJM4</accession>
<evidence type="ECO:0000259" key="7">
    <source>
        <dbReference type="Pfam" id="PF08340"/>
    </source>
</evidence>
<feature type="domain" description="Endoribonuclease YicC-like N-terminal" evidence="6">
    <location>
        <begin position="2"/>
        <end position="157"/>
    </location>
</feature>
<evidence type="ECO:0000313" key="9">
    <source>
        <dbReference type="Proteomes" id="UP000030832"/>
    </source>
</evidence>
<name>A0A0B0IJM4_9BACI</name>
<dbReference type="EMBL" id="JRJU01000015">
    <property type="protein sequence ID" value="KHF39836.1"/>
    <property type="molecule type" value="Genomic_DNA"/>
</dbReference>
<dbReference type="Pfam" id="PF03755">
    <property type="entry name" value="YicC-like_N"/>
    <property type="match status" value="1"/>
</dbReference>
<organism evidence="8 9">
    <name type="scientific">Halalkalibacter okhensis</name>
    <dbReference type="NCBI Taxonomy" id="333138"/>
    <lineage>
        <taxon>Bacteria</taxon>
        <taxon>Bacillati</taxon>
        <taxon>Bacillota</taxon>
        <taxon>Bacilli</taxon>
        <taxon>Bacillales</taxon>
        <taxon>Bacillaceae</taxon>
        <taxon>Halalkalibacter</taxon>
    </lineage>
</organism>